<keyword evidence="5 6" id="KW-0472">Membrane</keyword>
<dbReference type="AlphaFoldDB" id="A0A1I5GQY2"/>
<dbReference type="Pfam" id="PF09335">
    <property type="entry name" value="VTT_dom"/>
    <property type="match status" value="1"/>
</dbReference>
<reference evidence="8 9" key="1">
    <citation type="submission" date="2016-10" db="EMBL/GenBank/DDBJ databases">
        <authorList>
            <person name="de Groot N.N."/>
        </authorList>
    </citation>
    <scope>NUCLEOTIDE SEQUENCE [LARGE SCALE GENOMIC DNA]</scope>
    <source>
        <strain evidence="8 9">CGMCC 1.9157</strain>
    </source>
</reference>
<keyword evidence="4 6" id="KW-1133">Transmembrane helix</keyword>
<dbReference type="OrthoDB" id="9779114at2"/>
<evidence type="ECO:0000256" key="6">
    <source>
        <dbReference type="RuleBase" id="RU366058"/>
    </source>
</evidence>
<evidence type="ECO:0000313" key="8">
    <source>
        <dbReference type="EMBL" id="SFO38343.1"/>
    </source>
</evidence>
<organism evidence="8 9">
    <name type="scientific">Cohaesibacter marisflavi</name>
    <dbReference type="NCBI Taxonomy" id="655353"/>
    <lineage>
        <taxon>Bacteria</taxon>
        <taxon>Pseudomonadati</taxon>
        <taxon>Pseudomonadota</taxon>
        <taxon>Alphaproteobacteria</taxon>
        <taxon>Hyphomicrobiales</taxon>
        <taxon>Cohaesibacteraceae</taxon>
    </lineage>
</organism>
<dbReference type="EMBL" id="FOVR01000005">
    <property type="protein sequence ID" value="SFO38343.1"/>
    <property type="molecule type" value="Genomic_DNA"/>
</dbReference>
<dbReference type="Proteomes" id="UP000199236">
    <property type="component" value="Unassembled WGS sequence"/>
</dbReference>
<evidence type="ECO:0000259" key="7">
    <source>
        <dbReference type="Pfam" id="PF09335"/>
    </source>
</evidence>
<accession>A0A1I5GQY2</accession>
<feature type="transmembrane region" description="Helical" evidence="6">
    <location>
        <begin position="147"/>
        <end position="164"/>
    </location>
</feature>
<evidence type="ECO:0000256" key="3">
    <source>
        <dbReference type="ARBA" id="ARBA00022692"/>
    </source>
</evidence>
<dbReference type="GO" id="GO:0005886">
    <property type="term" value="C:plasma membrane"/>
    <property type="evidence" value="ECO:0007669"/>
    <property type="project" value="UniProtKB-SubCell"/>
</dbReference>
<feature type="transmembrane region" description="Helical" evidence="6">
    <location>
        <begin position="21"/>
        <end position="42"/>
    </location>
</feature>
<evidence type="ECO:0000313" key="9">
    <source>
        <dbReference type="Proteomes" id="UP000199236"/>
    </source>
</evidence>
<dbReference type="PANTHER" id="PTHR12677:SF59">
    <property type="entry name" value="GOLGI APPARATUS MEMBRANE PROTEIN TVP38-RELATED"/>
    <property type="match status" value="1"/>
</dbReference>
<sequence>MTDQTNQICQDSAVTVFLKKWLPLLLLLTLALFGFSQGWHSYFTLETLVENRTRLSGYVTDHFALTLLAYGVLYALAVAISFPGASFLTIVGGLLFGWAVGGLTTVLAATTGAGIVFLAARSAIGSALRARAGSFTERFADGFREDAFSYMLFLRLVPLFPFWLVNIVPALFQVRFATYAMATLIGILPGTFAYALVGSGLDSVIAAQLASNPGCLDDPTCTLTLDTGSVITGELIAAFVAMGVVSLMPPVLKALRKRRKAAKYG</sequence>
<evidence type="ECO:0000256" key="5">
    <source>
        <dbReference type="ARBA" id="ARBA00023136"/>
    </source>
</evidence>
<feature type="transmembrane region" description="Helical" evidence="6">
    <location>
        <begin position="235"/>
        <end position="255"/>
    </location>
</feature>
<keyword evidence="3 6" id="KW-0812">Transmembrane</keyword>
<gene>
    <name evidence="8" type="ORF">SAMN04488056_105125</name>
</gene>
<protein>
    <recommendedName>
        <fullName evidence="6">TVP38/TMEM64 family membrane protein</fullName>
    </recommendedName>
</protein>
<evidence type="ECO:0000256" key="4">
    <source>
        <dbReference type="ARBA" id="ARBA00022989"/>
    </source>
</evidence>
<comment type="subcellular location">
    <subcellularLocation>
        <location evidence="1 6">Cell membrane</location>
        <topology evidence="1 6">Multi-pass membrane protein</topology>
    </subcellularLocation>
</comment>
<dbReference type="RefSeq" id="WP_090072435.1">
    <property type="nucleotide sequence ID" value="NZ_FOVR01000005.1"/>
</dbReference>
<dbReference type="STRING" id="655353.SAMN04488056_105125"/>
<evidence type="ECO:0000256" key="1">
    <source>
        <dbReference type="ARBA" id="ARBA00004651"/>
    </source>
</evidence>
<comment type="similarity">
    <text evidence="6">Belongs to the TVP38/TMEM64 family.</text>
</comment>
<feature type="transmembrane region" description="Helical" evidence="6">
    <location>
        <begin position="62"/>
        <end position="82"/>
    </location>
</feature>
<feature type="domain" description="VTT" evidence="7">
    <location>
        <begin position="85"/>
        <end position="199"/>
    </location>
</feature>
<proteinExistence type="inferred from homology"/>
<keyword evidence="2 6" id="KW-1003">Cell membrane</keyword>
<keyword evidence="9" id="KW-1185">Reference proteome</keyword>
<evidence type="ECO:0000256" key="2">
    <source>
        <dbReference type="ARBA" id="ARBA00022475"/>
    </source>
</evidence>
<feature type="transmembrane region" description="Helical" evidence="6">
    <location>
        <begin position="176"/>
        <end position="197"/>
    </location>
</feature>
<name>A0A1I5GQY2_9HYPH</name>
<feature type="transmembrane region" description="Helical" evidence="6">
    <location>
        <begin position="94"/>
        <end position="120"/>
    </location>
</feature>
<dbReference type="InterPro" id="IPR015414">
    <property type="entry name" value="TMEM64"/>
</dbReference>
<dbReference type="PANTHER" id="PTHR12677">
    <property type="entry name" value="GOLGI APPARATUS MEMBRANE PROTEIN TVP38-RELATED"/>
    <property type="match status" value="1"/>
</dbReference>
<dbReference type="InterPro" id="IPR032816">
    <property type="entry name" value="VTT_dom"/>
</dbReference>